<dbReference type="OrthoDB" id="7376380at2"/>
<evidence type="ECO:0000313" key="6">
    <source>
        <dbReference type="EMBL" id="MYZ49438.1"/>
    </source>
</evidence>
<proteinExistence type="inferred from homology"/>
<dbReference type="RefSeq" id="WP_161141780.1">
    <property type="nucleotide sequence ID" value="NZ_SPKJ01000074.1"/>
</dbReference>
<evidence type="ECO:0000256" key="3">
    <source>
        <dbReference type="ARBA" id="ARBA00023186"/>
    </source>
</evidence>
<evidence type="ECO:0000256" key="2">
    <source>
        <dbReference type="ARBA" id="ARBA00022596"/>
    </source>
</evidence>
<dbReference type="Pfam" id="PF02814">
    <property type="entry name" value="UreE_N"/>
    <property type="match status" value="1"/>
</dbReference>
<dbReference type="SUPFAM" id="SSF69737">
    <property type="entry name" value="Urease metallochaperone UreE, C-terminal domain"/>
    <property type="match status" value="1"/>
</dbReference>
<dbReference type="GO" id="GO:0005737">
    <property type="term" value="C:cytoplasm"/>
    <property type="evidence" value="ECO:0007669"/>
    <property type="project" value="UniProtKB-SubCell"/>
</dbReference>
<accession>A0A964T6L4</accession>
<keyword evidence="2 4" id="KW-0533">Nickel</keyword>
<dbReference type="NCBIfam" id="NF009752">
    <property type="entry name" value="PRK13261.1-2"/>
    <property type="match status" value="1"/>
</dbReference>
<dbReference type="Gene3D" id="3.30.70.790">
    <property type="entry name" value="UreE, C-terminal domain"/>
    <property type="match status" value="1"/>
</dbReference>
<dbReference type="Gene3D" id="2.60.260.20">
    <property type="entry name" value="Urease metallochaperone UreE, N-terminal domain"/>
    <property type="match status" value="1"/>
</dbReference>
<dbReference type="GO" id="GO:0051082">
    <property type="term" value="F:unfolded protein binding"/>
    <property type="evidence" value="ECO:0007669"/>
    <property type="project" value="UniProtKB-UniRule"/>
</dbReference>
<dbReference type="InterPro" id="IPR036118">
    <property type="entry name" value="UreE_N_sf"/>
</dbReference>
<evidence type="ECO:0000259" key="5">
    <source>
        <dbReference type="SMART" id="SM00988"/>
    </source>
</evidence>
<comment type="caution">
    <text evidence="6">The sequence shown here is derived from an EMBL/GenBank/DDBJ whole genome shotgun (WGS) entry which is preliminary data.</text>
</comment>
<dbReference type="AlphaFoldDB" id="A0A964T6L4"/>
<dbReference type="Proteomes" id="UP000773614">
    <property type="component" value="Unassembled WGS sequence"/>
</dbReference>
<comment type="function">
    <text evidence="4">Involved in urease metallocenter assembly. Binds nickel. Probably functions as a nickel donor during metallocenter assembly.</text>
</comment>
<dbReference type="EMBL" id="SPKJ01000074">
    <property type="protein sequence ID" value="MYZ49438.1"/>
    <property type="molecule type" value="Genomic_DNA"/>
</dbReference>
<protein>
    <recommendedName>
        <fullName evidence="4">Urease accessory protein UreE</fullName>
    </recommendedName>
</protein>
<comment type="subcellular location">
    <subcellularLocation>
        <location evidence="4">Cytoplasm</location>
    </subcellularLocation>
</comment>
<keyword evidence="7" id="KW-1185">Reference proteome</keyword>
<dbReference type="GO" id="GO:0006457">
    <property type="term" value="P:protein folding"/>
    <property type="evidence" value="ECO:0007669"/>
    <property type="project" value="InterPro"/>
</dbReference>
<keyword evidence="1 4" id="KW-0963">Cytoplasm</keyword>
<dbReference type="GO" id="GO:0016151">
    <property type="term" value="F:nickel cation binding"/>
    <property type="evidence" value="ECO:0007669"/>
    <property type="project" value="UniProtKB-UniRule"/>
</dbReference>
<dbReference type="InterPro" id="IPR004029">
    <property type="entry name" value="UreE_N"/>
</dbReference>
<reference evidence="6" key="1">
    <citation type="submission" date="2019-03" db="EMBL/GenBank/DDBJ databases">
        <title>Afifella sp. nov., isolated from activated sludge.</title>
        <authorList>
            <person name="Li Q."/>
            <person name="Liu Y."/>
        </authorList>
    </citation>
    <scope>NUCLEOTIDE SEQUENCE</scope>
    <source>
        <strain evidence="6">L72</strain>
    </source>
</reference>
<evidence type="ECO:0000313" key="7">
    <source>
        <dbReference type="Proteomes" id="UP000773614"/>
    </source>
</evidence>
<gene>
    <name evidence="4 6" type="primary">ureE</name>
    <name evidence="6" type="ORF">E4O86_17145</name>
</gene>
<evidence type="ECO:0000256" key="1">
    <source>
        <dbReference type="ARBA" id="ARBA00022490"/>
    </source>
</evidence>
<feature type="domain" description="UreE urease accessory N-terminal" evidence="5">
    <location>
        <begin position="16"/>
        <end position="78"/>
    </location>
</feature>
<dbReference type="HAMAP" id="MF_00822">
    <property type="entry name" value="UreE"/>
    <property type="match status" value="1"/>
</dbReference>
<sequence>MLLIERVLGSRLDPAISAKLHELEHQGLVDEVNLATADLARRRMRVTSRAGRDVAIQLSRAEHLFDGAVLHLDAEGAILVRVAEERWLRLTPRSIADAVALGYHAGNLHWRVRFEGEALLVGLEAPVDDYLERLGDLVTERRVIPAVVASAEAA</sequence>
<dbReference type="InterPro" id="IPR012406">
    <property type="entry name" value="UreE"/>
</dbReference>
<comment type="similarity">
    <text evidence="4">Belongs to the UreE family.</text>
</comment>
<name>A0A964T6L4_9HYPH</name>
<dbReference type="SUPFAM" id="SSF69287">
    <property type="entry name" value="Urease metallochaperone UreE, N-terminal domain"/>
    <property type="match status" value="1"/>
</dbReference>
<organism evidence="6 7">
    <name type="scientific">Propylenella binzhouense</name>
    <dbReference type="NCBI Taxonomy" id="2555902"/>
    <lineage>
        <taxon>Bacteria</taxon>
        <taxon>Pseudomonadati</taxon>
        <taxon>Pseudomonadota</taxon>
        <taxon>Alphaproteobacteria</taxon>
        <taxon>Hyphomicrobiales</taxon>
        <taxon>Propylenellaceae</taxon>
        <taxon>Propylenella</taxon>
    </lineage>
</organism>
<dbReference type="SMART" id="SM00988">
    <property type="entry name" value="UreE_N"/>
    <property type="match status" value="1"/>
</dbReference>
<evidence type="ECO:0000256" key="4">
    <source>
        <dbReference type="HAMAP-Rule" id="MF_00822"/>
    </source>
</evidence>
<keyword evidence="3 4" id="KW-0143">Chaperone</keyword>